<organism evidence="2 3">
    <name type="scientific">Streptomyces angustmyceticus</name>
    <dbReference type="NCBI Taxonomy" id="285578"/>
    <lineage>
        <taxon>Bacteria</taxon>
        <taxon>Bacillati</taxon>
        <taxon>Actinomycetota</taxon>
        <taxon>Actinomycetes</taxon>
        <taxon>Kitasatosporales</taxon>
        <taxon>Streptomycetaceae</taxon>
        <taxon>Streptomyces</taxon>
    </lineage>
</organism>
<evidence type="ECO:0000256" key="1">
    <source>
        <dbReference type="SAM" id="MobiDB-lite"/>
    </source>
</evidence>
<evidence type="ECO:0000313" key="2">
    <source>
        <dbReference type="EMBL" id="GES28047.1"/>
    </source>
</evidence>
<dbReference type="EMBL" id="BLAG01000004">
    <property type="protein sequence ID" value="GES28047.1"/>
    <property type="molecule type" value="Genomic_DNA"/>
</dbReference>
<name>A0A5J4L0X5_9ACTN</name>
<accession>A0A5J4L0X5</accession>
<dbReference type="Proteomes" id="UP000325598">
    <property type="component" value="Unassembled WGS sequence"/>
</dbReference>
<sequence>MVNRPATRSAAGPRPDGERREPGDRPRGHPAPVSSYRGQPSPPASTAVTSNRPPHTRSPALPVVIDSFDPGG</sequence>
<feature type="compositionally biased region" description="Basic and acidic residues" evidence="1">
    <location>
        <begin position="15"/>
        <end position="27"/>
    </location>
</feature>
<gene>
    <name evidence="2" type="ORF">San01_05340</name>
</gene>
<reference evidence="2 3" key="1">
    <citation type="submission" date="2019-10" db="EMBL/GenBank/DDBJ databases">
        <title>Whole genome shotgun sequence of Streptomyces angustmyceticus NBRC 3934.</title>
        <authorList>
            <person name="Hosoyama A."/>
            <person name="Ichikawa N."/>
            <person name="Kimura A."/>
            <person name="Kitahashi Y."/>
            <person name="Komaki H."/>
            <person name="Uohara A."/>
        </authorList>
    </citation>
    <scope>NUCLEOTIDE SEQUENCE [LARGE SCALE GENOMIC DNA]</scope>
    <source>
        <strain evidence="2 3">NBRC 3934</strain>
    </source>
</reference>
<protein>
    <submittedName>
        <fullName evidence="2">Uncharacterized protein</fullName>
    </submittedName>
</protein>
<keyword evidence="3" id="KW-1185">Reference proteome</keyword>
<dbReference type="AlphaFoldDB" id="A0A5J4L0X5"/>
<proteinExistence type="predicted"/>
<evidence type="ECO:0000313" key="3">
    <source>
        <dbReference type="Proteomes" id="UP000325598"/>
    </source>
</evidence>
<comment type="caution">
    <text evidence="2">The sequence shown here is derived from an EMBL/GenBank/DDBJ whole genome shotgun (WGS) entry which is preliminary data.</text>
</comment>
<feature type="compositionally biased region" description="Polar residues" evidence="1">
    <location>
        <begin position="44"/>
        <end position="53"/>
    </location>
</feature>
<feature type="region of interest" description="Disordered" evidence="1">
    <location>
        <begin position="1"/>
        <end position="72"/>
    </location>
</feature>